<dbReference type="RefSeq" id="WP_163692403.1">
    <property type="nucleotide sequence ID" value="NZ_FXTW01000001.1"/>
</dbReference>
<protein>
    <submittedName>
        <fullName evidence="2">DUF4440 domain-containing protein</fullName>
    </submittedName>
</protein>
<sequence>MNIKFPTYLLLLFIFASCGEKTQQGSTDQWKQEIIETEKRFAQMAAEEGIREAFLSFAAEDAVLMRNDSLVVGIKAITEYLNTQAPADSNMSLEWKPDFTDVSSSGDLGYTYGKFIFSMADSTGNRVERTGVFHTVWKRQEDGTWRFVWD</sequence>
<proteinExistence type="predicted"/>
<dbReference type="SUPFAM" id="SSF54427">
    <property type="entry name" value="NTF2-like"/>
    <property type="match status" value="1"/>
</dbReference>
<dbReference type="PROSITE" id="PS51257">
    <property type="entry name" value="PROKAR_LIPOPROTEIN"/>
    <property type="match status" value="1"/>
</dbReference>
<dbReference type="InterPro" id="IPR032710">
    <property type="entry name" value="NTF2-like_dom_sf"/>
</dbReference>
<name>A0A6P0UB26_9FLAO</name>
<keyword evidence="3" id="KW-1185">Reference proteome</keyword>
<organism evidence="2 3">
    <name type="scientific">Muriicola jejuensis</name>
    <dbReference type="NCBI Taxonomy" id="504488"/>
    <lineage>
        <taxon>Bacteria</taxon>
        <taxon>Pseudomonadati</taxon>
        <taxon>Bacteroidota</taxon>
        <taxon>Flavobacteriia</taxon>
        <taxon>Flavobacteriales</taxon>
        <taxon>Flavobacteriaceae</taxon>
        <taxon>Muriicola</taxon>
    </lineage>
</organism>
<dbReference type="Gene3D" id="3.10.450.50">
    <property type="match status" value="1"/>
</dbReference>
<comment type="caution">
    <text evidence="2">The sequence shown here is derived from an EMBL/GenBank/DDBJ whole genome shotgun (WGS) entry which is preliminary data.</text>
</comment>
<dbReference type="Pfam" id="PF14534">
    <property type="entry name" value="DUF4440"/>
    <property type="match status" value="1"/>
</dbReference>
<evidence type="ECO:0000259" key="1">
    <source>
        <dbReference type="Pfam" id="PF14534"/>
    </source>
</evidence>
<dbReference type="Proteomes" id="UP000468443">
    <property type="component" value="Unassembled WGS sequence"/>
</dbReference>
<reference evidence="2 3" key="1">
    <citation type="submission" date="2020-01" db="EMBL/GenBank/DDBJ databases">
        <title>Muriicola jejuensis KCTC 22299.</title>
        <authorList>
            <person name="Wang G."/>
        </authorList>
    </citation>
    <scope>NUCLEOTIDE SEQUENCE [LARGE SCALE GENOMIC DNA]</scope>
    <source>
        <strain evidence="2 3">KCTC 22299</strain>
    </source>
</reference>
<dbReference type="EMBL" id="JAABOP010000001">
    <property type="protein sequence ID" value="NER10394.1"/>
    <property type="molecule type" value="Genomic_DNA"/>
</dbReference>
<gene>
    <name evidence="2" type="ORF">GWK09_07685</name>
</gene>
<accession>A0A6P0UB26</accession>
<evidence type="ECO:0000313" key="3">
    <source>
        <dbReference type="Proteomes" id="UP000468443"/>
    </source>
</evidence>
<feature type="domain" description="DUF4440" evidence="1">
    <location>
        <begin position="37"/>
        <end position="146"/>
    </location>
</feature>
<evidence type="ECO:0000313" key="2">
    <source>
        <dbReference type="EMBL" id="NER10394.1"/>
    </source>
</evidence>
<dbReference type="AlphaFoldDB" id="A0A6P0UB26"/>
<dbReference type="InterPro" id="IPR027843">
    <property type="entry name" value="DUF4440"/>
</dbReference>